<dbReference type="InterPro" id="IPR058790">
    <property type="entry name" value="BSH_CusB"/>
</dbReference>
<reference evidence="10" key="1">
    <citation type="journal article" date="2014" name="Int. J. Syst. Evol. Microbiol.">
        <title>Complete genome sequence of Corynebacterium casei LMG S-19264T (=DSM 44701T), isolated from a smear-ripened cheese.</title>
        <authorList>
            <consortium name="US DOE Joint Genome Institute (JGI-PGF)"/>
            <person name="Walter F."/>
            <person name="Albersmeier A."/>
            <person name="Kalinowski J."/>
            <person name="Ruckert C."/>
        </authorList>
    </citation>
    <scope>NUCLEOTIDE SEQUENCE</scope>
    <source>
        <strain evidence="10">KCTC 32513</strain>
    </source>
</reference>
<evidence type="ECO:0000259" key="9">
    <source>
        <dbReference type="Pfam" id="PF25975"/>
    </source>
</evidence>
<dbReference type="Pfam" id="PF19335">
    <property type="entry name" value="HMBD"/>
    <property type="match status" value="1"/>
</dbReference>
<dbReference type="RefSeq" id="WP_233354180.1">
    <property type="nucleotide sequence ID" value="NZ_BMZH01000018.1"/>
</dbReference>
<name>A0A8J3CSU2_9PROT</name>
<dbReference type="InterPro" id="IPR058792">
    <property type="entry name" value="Beta-barrel_RND_2"/>
</dbReference>
<evidence type="ECO:0000259" key="8">
    <source>
        <dbReference type="Pfam" id="PF25954"/>
    </source>
</evidence>
<dbReference type="InterPro" id="IPR051909">
    <property type="entry name" value="MFP_Cation_Efflux"/>
</dbReference>
<dbReference type="Gene3D" id="2.40.30.170">
    <property type="match status" value="1"/>
</dbReference>
<feature type="domain" description="Heavy metal binding" evidence="5">
    <location>
        <begin position="49"/>
        <end position="76"/>
    </location>
</feature>
<dbReference type="GO" id="GO:0060003">
    <property type="term" value="P:copper ion export"/>
    <property type="evidence" value="ECO:0007669"/>
    <property type="project" value="TreeGrafter"/>
</dbReference>
<evidence type="ECO:0008006" key="12">
    <source>
        <dbReference type="Google" id="ProtNLM"/>
    </source>
</evidence>
<organism evidence="10 11">
    <name type="scientific">Algimonas arctica</name>
    <dbReference type="NCBI Taxonomy" id="1479486"/>
    <lineage>
        <taxon>Bacteria</taxon>
        <taxon>Pseudomonadati</taxon>
        <taxon>Pseudomonadota</taxon>
        <taxon>Alphaproteobacteria</taxon>
        <taxon>Maricaulales</taxon>
        <taxon>Robiginitomaculaceae</taxon>
        <taxon>Algimonas</taxon>
    </lineage>
</organism>
<evidence type="ECO:0000259" key="6">
    <source>
        <dbReference type="Pfam" id="PF25869"/>
    </source>
</evidence>
<dbReference type="Pfam" id="PF25919">
    <property type="entry name" value="BSH_CusB"/>
    <property type="match status" value="1"/>
</dbReference>
<dbReference type="Gene3D" id="6.10.140.730">
    <property type="match status" value="1"/>
</dbReference>
<dbReference type="InterPro" id="IPR006143">
    <property type="entry name" value="RND_pump_MFP"/>
</dbReference>
<keyword evidence="11" id="KW-1185">Reference proteome</keyword>
<gene>
    <name evidence="10" type="ORF">GCM10009069_28220</name>
</gene>
<dbReference type="Pfam" id="PF25975">
    <property type="entry name" value="CzcB_C"/>
    <property type="match status" value="1"/>
</dbReference>
<dbReference type="InterPro" id="IPR058649">
    <property type="entry name" value="CzcB_C"/>
</dbReference>
<dbReference type="GO" id="GO:0015679">
    <property type="term" value="P:plasma membrane copper ion transport"/>
    <property type="evidence" value="ECO:0007669"/>
    <property type="project" value="TreeGrafter"/>
</dbReference>
<comment type="similarity">
    <text evidence="1">Belongs to the membrane fusion protein (MFP) (TC 8.A.1) family.</text>
</comment>
<proteinExistence type="inferred from homology"/>
<dbReference type="Gene3D" id="2.40.420.20">
    <property type="match status" value="1"/>
</dbReference>
<dbReference type="Pfam" id="PF25954">
    <property type="entry name" value="Beta-barrel_RND_2"/>
    <property type="match status" value="1"/>
</dbReference>
<protein>
    <recommendedName>
        <fullName evidence="12">Efflux RND transporter periplasmic adaptor subunit</fullName>
    </recommendedName>
</protein>
<evidence type="ECO:0000256" key="1">
    <source>
        <dbReference type="ARBA" id="ARBA00009477"/>
    </source>
</evidence>
<feature type="region of interest" description="Disordered" evidence="3">
    <location>
        <begin position="596"/>
        <end position="615"/>
    </location>
</feature>
<dbReference type="PROSITE" id="PS51257">
    <property type="entry name" value="PROKAR_LIPOPROTEIN"/>
    <property type="match status" value="1"/>
</dbReference>
<dbReference type="Proteomes" id="UP000634004">
    <property type="component" value="Unassembled WGS sequence"/>
</dbReference>
<feature type="domain" description="CusB-like beta-barrel" evidence="8">
    <location>
        <begin position="288"/>
        <end position="364"/>
    </location>
</feature>
<evidence type="ECO:0000259" key="7">
    <source>
        <dbReference type="Pfam" id="PF25919"/>
    </source>
</evidence>
<dbReference type="SUPFAM" id="SSF111369">
    <property type="entry name" value="HlyD-like secretion proteins"/>
    <property type="match status" value="1"/>
</dbReference>
<feature type="domain" description="CzcB-like C-terminal circularly permuted SH3-like" evidence="9">
    <location>
        <begin position="376"/>
        <end position="435"/>
    </location>
</feature>
<keyword evidence="4" id="KW-0732">Signal</keyword>
<feature type="signal peptide" evidence="4">
    <location>
        <begin position="1"/>
        <end position="23"/>
    </location>
</feature>
<dbReference type="GO" id="GO:0030288">
    <property type="term" value="C:outer membrane-bounded periplasmic space"/>
    <property type="evidence" value="ECO:0007669"/>
    <property type="project" value="TreeGrafter"/>
</dbReference>
<evidence type="ECO:0000256" key="3">
    <source>
        <dbReference type="SAM" id="MobiDB-lite"/>
    </source>
</evidence>
<evidence type="ECO:0000256" key="2">
    <source>
        <dbReference type="ARBA" id="ARBA00022448"/>
    </source>
</evidence>
<feature type="chain" id="PRO_5035284164" description="Efflux RND transporter periplasmic adaptor subunit" evidence="4">
    <location>
        <begin position="24"/>
        <end position="615"/>
    </location>
</feature>
<evidence type="ECO:0000313" key="10">
    <source>
        <dbReference type="EMBL" id="GHB03980.1"/>
    </source>
</evidence>
<dbReference type="InterPro" id="IPR045800">
    <property type="entry name" value="HMBD"/>
</dbReference>
<accession>A0A8J3CSU2</accession>
<dbReference type="GO" id="GO:0022857">
    <property type="term" value="F:transmembrane transporter activity"/>
    <property type="evidence" value="ECO:0007669"/>
    <property type="project" value="InterPro"/>
</dbReference>
<feature type="domain" description="CusB-like three alpha-helical bundle" evidence="6">
    <location>
        <begin position="203"/>
        <end position="247"/>
    </location>
</feature>
<dbReference type="GO" id="GO:0016020">
    <property type="term" value="C:membrane"/>
    <property type="evidence" value="ECO:0007669"/>
    <property type="project" value="InterPro"/>
</dbReference>
<dbReference type="Gene3D" id="2.40.50.100">
    <property type="match status" value="1"/>
</dbReference>
<dbReference type="InterPro" id="IPR058791">
    <property type="entry name" value="3HB_CusB"/>
</dbReference>
<dbReference type="AlphaFoldDB" id="A0A8J3CSU2"/>
<sequence>MSYYKTAPLLGLALILAACDPAARNDAVLQGRQSSQTQTDTSHAETGAYTCPMHPHYISDDPQGSCPICGMDLVPVKESGSSTSSGTGDILYYKNPMGLPDTSPVPKKDSMGMDYIPVYESEKQSGGVSVSPEMIQTMGIRTALVSTSDFTQSLRAFGTVEPNTRLESMVASRLEGWISGLSVRAEGDIVRRGQRLYSIYTPELIAAQKDYLASLQIGNARRIASVRQRLLSKGMQTNLVDRLTETRELVETVPIYAESAGVVTALMVRDGDYLKPGDAVMELQAYDKVWVIASVPESDLPAMRIGNTAQLKFESAPDAARTGTVDYIYPTIDVKTRTARVRISVDNVSGSLRPGAYADITFEAGLSETPPTTQLSVPSQAVLRDSRGAHVIIALGEGRFEPRAIEIGTSIGGRTEVLLGLKSGERIVASGQFMLDSEANLREGLSKLSEPTSGFDSSTALSDLPIDGGTLSQIDHMVDTALYFHEALIDGYSIDPSFLDPTLTLIENLKIRFTGSRLMPILDAAERAIYGAKDNPTGSPLASELSTLMTALDPWLTQGAPAHYKTEGLIFYSDDETGRLWLQDGGLPANPYSNANAQVIPWPDPMRPASAGETP</sequence>
<evidence type="ECO:0000313" key="11">
    <source>
        <dbReference type="Proteomes" id="UP000634004"/>
    </source>
</evidence>
<comment type="caution">
    <text evidence="10">The sequence shown here is derived from an EMBL/GenBank/DDBJ whole genome shotgun (WGS) entry which is preliminary data.</text>
</comment>
<dbReference type="EMBL" id="BMZH01000018">
    <property type="protein sequence ID" value="GHB03980.1"/>
    <property type="molecule type" value="Genomic_DNA"/>
</dbReference>
<dbReference type="FunFam" id="2.40.30.170:FF:000010">
    <property type="entry name" value="Efflux RND transporter periplasmic adaptor subunit"/>
    <property type="match status" value="1"/>
</dbReference>
<evidence type="ECO:0000259" key="5">
    <source>
        <dbReference type="Pfam" id="PF19335"/>
    </source>
</evidence>
<evidence type="ECO:0000256" key="4">
    <source>
        <dbReference type="SAM" id="SignalP"/>
    </source>
</evidence>
<feature type="domain" description="CusB-like barrel-sandwich hybrid" evidence="7">
    <location>
        <begin position="169"/>
        <end position="284"/>
    </location>
</feature>
<dbReference type="Pfam" id="PF25869">
    <property type="entry name" value="3HB_CusB"/>
    <property type="match status" value="1"/>
</dbReference>
<dbReference type="PANTHER" id="PTHR30097:SF15">
    <property type="entry name" value="CATION EFFLUX SYSTEM PROTEIN CUSB"/>
    <property type="match status" value="1"/>
</dbReference>
<dbReference type="GO" id="GO:0046914">
    <property type="term" value="F:transition metal ion binding"/>
    <property type="evidence" value="ECO:0007669"/>
    <property type="project" value="TreeGrafter"/>
</dbReference>
<dbReference type="PANTHER" id="PTHR30097">
    <property type="entry name" value="CATION EFFLUX SYSTEM PROTEIN CUSB"/>
    <property type="match status" value="1"/>
</dbReference>
<keyword evidence="2" id="KW-0813">Transport</keyword>
<dbReference type="NCBIfam" id="TIGR01730">
    <property type="entry name" value="RND_mfp"/>
    <property type="match status" value="1"/>
</dbReference>
<reference evidence="10" key="2">
    <citation type="submission" date="2020-09" db="EMBL/GenBank/DDBJ databases">
        <authorList>
            <person name="Sun Q."/>
            <person name="Kim S."/>
        </authorList>
    </citation>
    <scope>NUCLEOTIDE SEQUENCE</scope>
    <source>
        <strain evidence="10">KCTC 32513</strain>
    </source>
</reference>